<dbReference type="SUPFAM" id="SSF56176">
    <property type="entry name" value="FAD-binding/transporter-associated domain-like"/>
    <property type="match status" value="1"/>
</dbReference>
<dbReference type="InterPro" id="IPR006094">
    <property type="entry name" value="Oxid_FAD_bind_N"/>
</dbReference>
<dbReference type="PROSITE" id="PS00862">
    <property type="entry name" value="OX2_COVAL_FAD"/>
    <property type="match status" value="1"/>
</dbReference>
<reference evidence="9" key="1">
    <citation type="journal article" date="2019" name="Int. J. Syst. Evol. Microbiol.">
        <title>The Global Catalogue of Microorganisms (GCM) 10K type strain sequencing project: providing services to taxonomists for standard genome sequencing and annotation.</title>
        <authorList>
            <consortium name="The Broad Institute Genomics Platform"/>
            <consortium name="The Broad Institute Genome Sequencing Center for Infectious Disease"/>
            <person name="Wu L."/>
            <person name="Ma J."/>
        </authorList>
    </citation>
    <scope>NUCLEOTIDE SEQUENCE [LARGE SCALE GENOMIC DNA]</scope>
    <source>
        <strain evidence="9">CCUG 62763</strain>
    </source>
</reference>
<accession>A0ABV9LPY5</accession>
<dbReference type="PANTHER" id="PTHR42973">
    <property type="entry name" value="BINDING OXIDOREDUCTASE, PUTATIVE (AFU_ORTHOLOGUE AFUA_1G17690)-RELATED"/>
    <property type="match status" value="1"/>
</dbReference>
<gene>
    <name evidence="8" type="ORF">ACFO3M_19280</name>
</gene>
<comment type="caution">
    <text evidence="8">The sequence shown here is derived from an EMBL/GenBank/DDBJ whole genome shotgun (WGS) entry which is preliminary data.</text>
</comment>
<evidence type="ECO:0000256" key="2">
    <source>
        <dbReference type="ARBA" id="ARBA00005466"/>
    </source>
</evidence>
<keyword evidence="9" id="KW-1185">Reference proteome</keyword>
<proteinExistence type="inferred from homology"/>
<evidence type="ECO:0000256" key="3">
    <source>
        <dbReference type="ARBA" id="ARBA00022630"/>
    </source>
</evidence>
<dbReference type="InterPro" id="IPR016166">
    <property type="entry name" value="FAD-bd_PCMH"/>
</dbReference>
<sequence>MPLDHAVLTRLARSVAGEVLQPADPGFAAARAGAVWNGAITRQPALIVRPTSAEEVARTLAVVREEGVDLTVRGGGHSGAGNAVAEDAVMIDLSRIAGVRVDAEAHRVHVGGGATLAAVDAATAPLGLAVAGGTVSHTGVSGLTLSGGLGWLTSQQGLACDNLVAATLVTADGRTVTASEDTEPELFWALRGAGTNFGIVTELVFAPHELNPLANVGMFFWRPDDALEPLRFLREYLFDLPAGITGAVVGMSAPPEPFVPEEHRGERGVAVLVAGWGSAEEHAAAIRPLRERDPLFEMVTPIPHVALQQMLDDANPWGIRAYDKGLNLDRLSDDALAVILERLPLMRSPLSYVPMFPLTGRYSEISDDATAWGSPRRPHWALALLAMAPDDESYAADRAWVRDLWNALRPYAPDDGTYLNFEADTDDRRVRASYGERKYRRLAELKAVWDPDNVFRHNPNIPPAPAGIPSPREAVPARTGGTVR</sequence>
<feature type="domain" description="FAD-binding PCMH-type" evidence="7">
    <location>
        <begin position="40"/>
        <end position="210"/>
    </location>
</feature>
<comment type="similarity">
    <text evidence="2">Belongs to the oxygen-dependent FAD-linked oxidoreductase family.</text>
</comment>
<protein>
    <submittedName>
        <fullName evidence="8">FAD-binding oxidoreductase</fullName>
    </submittedName>
</protein>
<evidence type="ECO:0000259" key="7">
    <source>
        <dbReference type="PROSITE" id="PS51387"/>
    </source>
</evidence>
<evidence type="ECO:0000313" key="9">
    <source>
        <dbReference type="Proteomes" id="UP001596025"/>
    </source>
</evidence>
<keyword evidence="5" id="KW-0560">Oxidoreductase</keyword>
<dbReference type="Pfam" id="PF08031">
    <property type="entry name" value="BBE"/>
    <property type="match status" value="1"/>
</dbReference>
<name>A0ABV9LPY5_9ACTN</name>
<dbReference type="RefSeq" id="WP_387992663.1">
    <property type="nucleotide sequence ID" value="NZ_JBHSGR010000025.1"/>
</dbReference>
<dbReference type="EMBL" id="JBHSGR010000025">
    <property type="protein sequence ID" value="MFC4695552.1"/>
    <property type="molecule type" value="Genomic_DNA"/>
</dbReference>
<keyword evidence="4" id="KW-0274">FAD</keyword>
<evidence type="ECO:0000313" key="8">
    <source>
        <dbReference type="EMBL" id="MFC4695552.1"/>
    </source>
</evidence>
<dbReference type="InterPro" id="IPR050416">
    <property type="entry name" value="FAD-linked_Oxidoreductase"/>
</dbReference>
<keyword evidence="3" id="KW-0285">Flavoprotein</keyword>
<dbReference type="InterPro" id="IPR006093">
    <property type="entry name" value="Oxy_OxRdtase_FAD_BS"/>
</dbReference>
<dbReference type="Proteomes" id="UP001596025">
    <property type="component" value="Unassembled WGS sequence"/>
</dbReference>
<evidence type="ECO:0000256" key="4">
    <source>
        <dbReference type="ARBA" id="ARBA00022827"/>
    </source>
</evidence>
<comment type="cofactor">
    <cofactor evidence="1">
        <name>FAD</name>
        <dbReference type="ChEBI" id="CHEBI:57692"/>
    </cofactor>
</comment>
<dbReference type="InterPro" id="IPR016167">
    <property type="entry name" value="FAD-bd_PCMH_sub1"/>
</dbReference>
<dbReference type="Gene3D" id="3.40.462.20">
    <property type="match status" value="1"/>
</dbReference>
<dbReference type="PANTHER" id="PTHR42973:SF39">
    <property type="entry name" value="FAD-BINDING PCMH-TYPE DOMAIN-CONTAINING PROTEIN"/>
    <property type="match status" value="1"/>
</dbReference>
<dbReference type="Pfam" id="PF01565">
    <property type="entry name" value="FAD_binding_4"/>
    <property type="match status" value="1"/>
</dbReference>
<dbReference type="Gene3D" id="3.30.43.10">
    <property type="entry name" value="Uridine Diphospho-n-acetylenolpyruvylglucosamine Reductase, domain 2"/>
    <property type="match status" value="1"/>
</dbReference>
<feature type="region of interest" description="Disordered" evidence="6">
    <location>
        <begin position="461"/>
        <end position="484"/>
    </location>
</feature>
<evidence type="ECO:0000256" key="6">
    <source>
        <dbReference type="SAM" id="MobiDB-lite"/>
    </source>
</evidence>
<dbReference type="InterPro" id="IPR036318">
    <property type="entry name" value="FAD-bd_PCMH-like_sf"/>
</dbReference>
<evidence type="ECO:0000256" key="1">
    <source>
        <dbReference type="ARBA" id="ARBA00001974"/>
    </source>
</evidence>
<dbReference type="Gene3D" id="3.30.465.10">
    <property type="match status" value="1"/>
</dbReference>
<dbReference type="PROSITE" id="PS51387">
    <property type="entry name" value="FAD_PCMH"/>
    <property type="match status" value="1"/>
</dbReference>
<organism evidence="8 9">
    <name type="scientific">Geodermatophilus arenarius</name>
    <dbReference type="NCBI Taxonomy" id="1137990"/>
    <lineage>
        <taxon>Bacteria</taxon>
        <taxon>Bacillati</taxon>
        <taxon>Actinomycetota</taxon>
        <taxon>Actinomycetes</taxon>
        <taxon>Geodermatophilales</taxon>
        <taxon>Geodermatophilaceae</taxon>
        <taxon>Geodermatophilus</taxon>
    </lineage>
</organism>
<dbReference type="InterPro" id="IPR016169">
    <property type="entry name" value="FAD-bd_PCMH_sub2"/>
</dbReference>
<dbReference type="InterPro" id="IPR012951">
    <property type="entry name" value="BBE"/>
</dbReference>
<evidence type="ECO:0000256" key="5">
    <source>
        <dbReference type="ARBA" id="ARBA00023002"/>
    </source>
</evidence>